<keyword evidence="3" id="KW-1185">Reference proteome</keyword>
<name>A0A6A5KJM5_9PLEO</name>
<sequence>MVSSFLWWLRAFVCCASCIPSARVYISEIWAAKQGLSKAKPPYRMLSIDSQFFFFIEERVASQQKEEQTFTNKSYRRPKKNNTGICDLEHKTYNIVSTRPL</sequence>
<keyword evidence="1" id="KW-0732">Signal</keyword>
<protein>
    <recommendedName>
        <fullName evidence="4">Secreted protein</fullName>
    </recommendedName>
</protein>
<dbReference type="Proteomes" id="UP000800040">
    <property type="component" value="Unassembled WGS sequence"/>
</dbReference>
<evidence type="ECO:0000313" key="2">
    <source>
        <dbReference type="EMBL" id="KAF1835862.1"/>
    </source>
</evidence>
<proteinExistence type="predicted"/>
<reference evidence="2" key="1">
    <citation type="submission" date="2020-01" db="EMBL/GenBank/DDBJ databases">
        <authorList>
            <consortium name="DOE Joint Genome Institute"/>
            <person name="Haridas S."/>
            <person name="Albert R."/>
            <person name="Binder M."/>
            <person name="Bloem J."/>
            <person name="Labutti K."/>
            <person name="Salamov A."/>
            <person name="Andreopoulos B."/>
            <person name="Baker S.E."/>
            <person name="Barry K."/>
            <person name="Bills G."/>
            <person name="Bluhm B.H."/>
            <person name="Cannon C."/>
            <person name="Castanera R."/>
            <person name="Culley D.E."/>
            <person name="Daum C."/>
            <person name="Ezra D."/>
            <person name="Gonzalez J.B."/>
            <person name="Henrissat B."/>
            <person name="Kuo A."/>
            <person name="Liang C."/>
            <person name="Lipzen A."/>
            <person name="Lutzoni F."/>
            <person name="Magnuson J."/>
            <person name="Mondo S."/>
            <person name="Nolan M."/>
            <person name="Ohm R."/>
            <person name="Pangilinan J."/>
            <person name="Park H.-J."/>
            <person name="Ramirez L."/>
            <person name="Alfaro M."/>
            <person name="Sun H."/>
            <person name="Tritt A."/>
            <person name="Yoshinaga Y."/>
            <person name="Zwiers L.-H."/>
            <person name="Turgeon B.G."/>
            <person name="Goodwin S.B."/>
            <person name="Spatafora J.W."/>
            <person name="Crous P.W."/>
            <person name="Grigoriev I.V."/>
        </authorList>
    </citation>
    <scope>NUCLEOTIDE SEQUENCE</scope>
    <source>
        <strain evidence="2">P77</strain>
    </source>
</reference>
<accession>A0A6A5KJM5</accession>
<dbReference type="AlphaFoldDB" id="A0A6A5KJM5"/>
<feature type="chain" id="PRO_5025590718" description="Secreted protein" evidence="1">
    <location>
        <begin position="19"/>
        <end position="101"/>
    </location>
</feature>
<evidence type="ECO:0000256" key="1">
    <source>
        <dbReference type="SAM" id="SignalP"/>
    </source>
</evidence>
<evidence type="ECO:0000313" key="3">
    <source>
        <dbReference type="Proteomes" id="UP000800040"/>
    </source>
</evidence>
<evidence type="ECO:0008006" key="4">
    <source>
        <dbReference type="Google" id="ProtNLM"/>
    </source>
</evidence>
<feature type="signal peptide" evidence="1">
    <location>
        <begin position="1"/>
        <end position="18"/>
    </location>
</feature>
<organism evidence="2 3">
    <name type="scientific">Decorospora gaudefroyi</name>
    <dbReference type="NCBI Taxonomy" id="184978"/>
    <lineage>
        <taxon>Eukaryota</taxon>
        <taxon>Fungi</taxon>
        <taxon>Dikarya</taxon>
        <taxon>Ascomycota</taxon>
        <taxon>Pezizomycotina</taxon>
        <taxon>Dothideomycetes</taxon>
        <taxon>Pleosporomycetidae</taxon>
        <taxon>Pleosporales</taxon>
        <taxon>Pleosporineae</taxon>
        <taxon>Pleosporaceae</taxon>
        <taxon>Decorospora</taxon>
    </lineage>
</organism>
<gene>
    <name evidence="2" type="ORF">BDW02DRAFT_267292</name>
</gene>
<dbReference type="EMBL" id="ML975281">
    <property type="protein sequence ID" value="KAF1835862.1"/>
    <property type="molecule type" value="Genomic_DNA"/>
</dbReference>